<sequence>MLNGQLGYSMLAASDGTRAELAFSRTTYELGDVYQALDATGTASGAELSLNKPLKRTRKDSIDAGLSLAYKDLKDEIGSVGTAVGKRLASLTASVARRSEGMLLGVNGQSQCSASLTIGKLDFKDALAEALDAAGDATQGSYAKLNLAALRTSALPAHFTLSTGIKAQAALGNQKLDGVERMSVALGSAVAAYPTGELSGDHAVLLRAELARALPAQVSASVFADYGWPSRSTRRPGSTPRAAWATSAWA</sequence>
<dbReference type="InterPro" id="IPR051544">
    <property type="entry name" value="TPS_OM_transporter"/>
</dbReference>
<comment type="caution">
    <text evidence="3">The sequence shown here is derived from an EMBL/GenBank/DDBJ whole genome shotgun (WGS) entry which is preliminary data.</text>
</comment>
<name>A0ABX0NJL0_9BURK</name>
<dbReference type="Pfam" id="PF03865">
    <property type="entry name" value="ShlB"/>
    <property type="match status" value="1"/>
</dbReference>
<protein>
    <recommendedName>
        <fullName evidence="2">Haemolysin activator HlyB C-terminal domain-containing protein</fullName>
    </recommendedName>
</protein>
<evidence type="ECO:0000313" key="3">
    <source>
        <dbReference type="EMBL" id="NHZ81880.1"/>
    </source>
</evidence>
<dbReference type="EMBL" id="WHJG01000026">
    <property type="protein sequence ID" value="NHZ81880.1"/>
    <property type="molecule type" value="Genomic_DNA"/>
</dbReference>
<accession>A0ABX0NJL0</accession>
<evidence type="ECO:0000259" key="2">
    <source>
        <dbReference type="Pfam" id="PF03865"/>
    </source>
</evidence>
<evidence type="ECO:0000313" key="4">
    <source>
        <dbReference type="Proteomes" id="UP000621455"/>
    </source>
</evidence>
<feature type="domain" description="Haemolysin activator HlyB C-terminal" evidence="2">
    <location>
        <begin position="23"/>
        <end position="238"/>
    </location>
</feature>
<gene>
    <name evidence="3" type="ORF">F2P44_21760</name>
</gene>
<evidence type="ECO:0000256" key="1">
    <source>
        <dbReference type="SAM" id="MobiDB-lite"/>
    </source>
</evidence>
<dbReference type="PANTHER" id="PTHR34597">
    <property type="entry name" value="SLR1661 PROTEIN"/>
    <property type="match status" value="1"/>
</dbReference>
<dbReference type="Proteomes" id="UP000621455">
    <property type="component" value="Unassembled WGS sequence"/>
</dbReference>
<keyword evidence="4" id="KW-1185">Reference proteome</keyword>
<feature type="region of interest" description="Disordered" evidence="1">
    <location>
        <begin position="231"/>
        <end position="250"/>
    </location>
</feature>
<dbReference type="Gene3D" id="2.40.160.50">
    <property type="entry name" value="membrane protein fhac: a member of the omp85/tpsb transporter family"/>
    <property type="match status" value="1"/>
</dbReference>
<dbReference type="InterPro" id="IPR005565">
    <property type="entry name" value="Hemolysn_activator_HlyB_C"/>
</dbReference>
<reference evidence="3 4" key="1">
    <citation type="submission" date="2019-10" db="EMBL/GenBank/DDBJ databases">
        <title>Taxonomy of Antarctic Massilia spp.: description of Massilia rubra sp. nov., Massilia aquatica sp. nov., Massilia mucilaginosa sp. nov., Massilia frigida sp. nov. isolated from streams, lakes and regoliths.</title>
        <authorList>
            <person name="Holochova P."/>
            <person name="Sedlacek I."/>
            <person name="Kralova S."/>
            <person name="Maslanova I."/>
            <person name="Busse H.-J."/>
            <person name="Stankova E."/>
            <person name="Vrbovska V."/>
            <person name="Kovarovic V."/>
            <person name="Bartak M."/>
            <person name="Svec P."/>
            <person name="Pantucek R."/>
        </authorList>
    </citation>
    <scope>NUCLEOTIDE SEQUENCE [LARGE SCALE GENOMIC DNA]</scope>
    <source>
        <strain evidence="3 4">CCM 8695</strain>
    </source>
</reference>
<dbReference type="PANTHER" id="PTHR34597:SF1">
    <property type="entry name" value="HEME_HEMOPEXIN TRANSPORTER PROTEIN HUXB"/>
    <property type="match status" value="1"/>
</dbReference>
<dbReference type="RefSeq" id="WP_167089389.1">
    <property type="nucleotide sequence ID" value="NZ_WHJG01000026.1"/>
</dbReference>
<proteinExistence type="predicted"/>
<organism evidence="3 4">
    <name type="scientific">Massilia frigida</name>
    <dbReference type="NCBI Taxonomy" id="2609281"/>
    <lineage>
        <taxon>Bacteria</taxon>
        <taxon>Pseudomonadati</taxon>
        <taxon>Pseudomonadota</taxon>
        <taxon>Betaproteobacteria</taxon>
        <taxon>Burkholderiales</taxon>
        <taxon>Oxalobacteraceae</taxon>
        <taxon>Telluria group</taxon>
        <taxon>Massilia</taxon>
    </lineage>
</organism>
<feature type="compositionally biased region" description="Low complexity" evidence="1">
    <location>
        <begin position="231"/>
        <end position="241"/>
    </location>
</feature>